<name>A0A7X3CUH9_9BACL</name>
<organism evidence="2 3">
    <name type="scientific">Paenibacillus validus</name>
    <dbReference type="NCBI Taxonomy" id="44253"/>
    <lineage>
        <taxon>Bacteria</taxon>
        <taxon>Bacillati</taxon>
        <taxon>Bacillota</taxon>
        <taxon>Bacilli</taxon>
        <taxon>Bacillales</taxon>
        <taxon>Paenibacillaceae</taxon>
        <taxon>Paenibacillus</taxon>
    </lineage>
</organism>
<dbReference type="Proteomes" id="UP000450917">
    <property type="component" value="Unassembled WGS sequence"/>
</dbReference>
<comment type="caution">
    <text evidence="2">The sequence shown here is derived from an EMBL/GenBank/DDBJ whole genome shotgun (WGS) entry which is preliminary data.</text>
</comment>
<reference evidence="2 3" key="1">
    <citation type="submission" date="2019-11" db="EMBL/GenBank/DDBJ databases">
        <title>Draft genome sequences of five Paenibacillus species of dairy origin.</title>
        <authorList>
            <person name="Olajide A.M."/>
            <person name="Chen S."/>
            <person name="Lapointe G."/>
        </authorList>
    </citation>
    <scope>NUCLEOTIDE SEQUENCE [LARGE SCALE GENOMIC DNA]</scope>
    <source>
        <strain evidence="2 3">2CS3</strain>
    </source>
</reference>
<evidence type="ECO:0000313" key="2">
    <source>
        <dbReference type="EMBL" id="MUG72129.1"/>
    </source>
</evidence>
<dbReference type="AlphaFoldDB" id="A0A7X3CUH9"/>
<keyword evidence="1" id="KW-0812">Transmembrane</keyword>
<accession>A0A7X3CUH9</accession>
<proteinExistence type="predicted"/>
<keyword evidence="1" id="KW-0472">Membrane</keyword>
<gene>
    <name evidence="2" type="ORF">GNP93_15765</name>
</gene>
<sequence>MSSRSAVGANAPGVLRFWNDEQGGLHLVLFALLGVAAASFLWVVAWNWLLHGHSLSRAKPLLDHAVRAASLQLDPGEAALGRLVWDEAAGRDHFLRYLRLNFKLNGDLTPQPGSPLESAPVVHRLEFVTHSTYPYELVRSVTVREGGNLQTTRNVRVTIYGPSVVAVVELERSLLGLGRKEPIVLSSVASVRFR</sequence>
<keyword evidence="3" id="KW-1185">Reference proteome</keyword>
<evidence type="ECO:0000256" key="1">
    <source>
        <dbReference type="SAM" id="Phobius"/>
    </source>
</evidence>
<feature type="transmembrane region" description="Helical" evidence="1">
    <location>
        <begin position="25"/>
        <end position="49"/>
    </location>
</feature>
<evidence type="ECO:0000313" key="3">
    <source>
        <dbReference type="Proteomes" id="UP000450917"/>
    </source>
</evidence>
<protein>
    <submittedName>
        <fullName evidence="2">Uncharacterized protein</fullName>
    </submittedName>
</protein>
<keyword evidence="1" id="KW-1133">Transmembrane helix</keyword>
<dbReference type="EMBL" id="WNZX01000013">
    <property type="protein sequence ID" value="MUG72129.1"/>
    <property type="molecule type" value="Genomic_DNA"/>
</dbReference>